<accession>A0A1T4TXM1</accession>
<proteinExistence type="predicted"/>
<name>A0A1T4TXM1_9GAMM</name>
<gene>
    <name evidence="1" type="ORF">SAMN02745132_00318</name>
</gene>
<protein>
    <submittedName>
        <fullName evidence="1">Uncharacterized protein</fullName>
    </submittedName>
</protein>
<organism evidence="1 2">
    <name type="scientific">Enterovibrio nigricans DSM 22720</name>
    <dbReference type="NCBI Taxonomy" id="1121868"/>
    <lineage>
        <taxon>Bacteria</taxon>
        <taxon>Pseudomonadati</taxon>
        <taxon>Pseudomonadota</taxon>
        <taxon>Gammaproteobacteria</taxon>
        <taxon>Vibrionales</taxon>
        <taxon>Vibrionaceae</taxon>
        <taxon>Enterovibrio</taxon>
    </lineage>
</organism>
<evidence type="ECO:0000313" key="2">
    <source>
        <dbReference type="Proteomes" id="UP000190162"/>
    </source>
</evidence>
<keyword evidence="2" id="KW-1185">Reference proteome</keyword>
<dbReference type="EMBL" id="FUXU01000002">
    <property type="protein sequence ID" value="SKA45217.1"/>
    <property type="molecule type" value="Genomic_DNA"/>
</dbReference>
<dbReference type="Proteomes" id="UP000190162">
    <property type="component" value="Unassembled WGS sequence"/>
</dbReference>
<dbReference type="AlphaFoldDB" id="A0A1T4TXM1"/>
<reference evidence="2" key="1">
    <citation type="submission" date="2017-02" db="EMBL/GenBank/DDBJ databases">
        <authorList>
            <person name="Varghese N."/>
            <person name="Submissions S."/>
        </authorList>
    </citation>
    <scope>NUCLEOTIDE SEQUENCE [LARGE SCALE GENOMIC DNA]</scope>
    <source>
        <strain evidence="2">DSM 22720</strain>
    </source>
</reference>
<evidence type="ECO:0000313" key="1">
    <source>
        <dbReference type="EMBL" id="SKA45217.1"/>
    </source>
</evidence>
<sequence length="146" mass="17441">MKNKRRRQSVHALLSHLNIIGEERLGYKVVNDPNLHEKCDHNQHPLIPTRIYLETINLLTERVAYLKCKTERLELFIKEFSDPFYGLNKKFQKKQQYAQGIVNPIMRPTIQEAILEYDLQDVFLILITKLMEEQSLSEPYHEFNMR</sequence>